<feature type="transmembrane region" description="Helical" evidence="2">
    <location>
        <begin position="79"/>
        <end position="102"/>
    </location>
</feature>
<dbReference type="InterPro" id="IPR036097">
    <property type="entry name" value="HisK_dim/P_sf"/>
</dbReference>
<feature type="coiled-coil region" evidence="1">
    <location>
        <begin position="401"/>
        <end position="460"/>
    </location>
</feature>
<keyword evidence="2" id="KW-1133">Transmembrane helix</keyword>
<keyword evidence="1" id="KW-0175">Coiled coil</keyword>
<dbReference type="AlphaFoldDB" id="A0A846MND6"/>
<feature type="transmembrane region" description="Helical" evidence="2">
    <location>
        <begin position="157"/>
        <end position="174"/>
    </location>
</feature>
<feature type="transmembrane region" description="Helical" evidence="2">
    <location>
        <begin position="52"/>
        <end position="72"/>
    </location>
</feature>
<evidence type="ECO:0000256" key="1">
    <source>
        <dbReference type="SAM" id="Coils"/>
    </source>
</evidence>
<dbReference type="SUPFAM" id="SSF55781">
    <property type="entry name" value="GAF domain-like"/>
    <property type="match status" value="1"/>
</dbReference>
<dbReference type="Gene3D" id="3.30.450.40">
    <property type="match status" value="1"/>
</dbReference>
<sequence length="541" mass="64336">MQQQEESISTFFRRVGLQQEQLDLLSLQWYVATLGLLVSIERGVSYWYLKQIPSPFLFLTIGLGWVLVFMLLRYDWVKLSSVFIVLLLYAQSVDLLNGSIFFTHYEEVISAVYALVACFFSYFLFSFVEDRRKKRILYFLLTSVWVATLVFLTKKYLPVLVFASYFMIVWVDRLKENFLKREADAFQRVAALTSEVEALRMRLLQTKQTFSLQQKKIENQKELLERQYEDTLRRSNRIRFYSQVLWAMAHYKYVREGMWQEGMEYLLPTSAEALSVTRISLWKWHEETNILHLIAAYEESSGKVSFEKEQVVLHALSERIPQLLIEQHWCVEDVESAAIPEGDVAFLDYLKRHHILSFMWLPVVRKDRLYGLLCFENQGQRRGWKPEDVLFARSVVDVLDMVSHAAERRVFQEEIKRQKEEIEEQNELLKRQQEEILEMNRRLEALVQERTRRLEIQNKQLAEYAFVNAHLLRGPLCNILGIVHILEQEENQKPEQLAIWLPLLREASNRLDEIVQKIAHFLDDKGYFDRYDLKPGDYHQF</sequence>
<keyword evidence="5" id="KW-1185">Reference proteome</keyword>
<organism evidence="4 5">
    <name type="scientific">Thermonema lapsum</name>
    <dbReference type="NCBI Taxonomy" id="28195"/>
    <lineage>
        <taxon>Bacteria</taxon>
        <taxon>Pseudomonadati</taxon>
        <taxon>Bacteroidota</taxon>
        <taxon>Cytophagia</taxon>
        <taxon>Cytophagales</taxon>
        <taxon>Thermonemataceae</taxon>
        <taxon>Thermonema</taxon>
    </lineage>
</organism>
<dbReference type="Gene3D" id="1.10.287.130">
    <property type="match status" value="1"/>
</dbReference>
<reference evidence="4 5" key="1">
    <citation type="submission" date="2020-03" db="EMBL/GenBank/DDBJ databases">
        <title>Genomic Encyclopedia of Type Strains, Phase IV (KMG-IV): sequencing the most valuable type-strain genomes for metagenomic binning, comparative biology and taxonomic classification.</title>
        <authorList>
            <person name="Goeker M."/>
        </authorList>
    </citation>
    <scope>NUCLEOTIDE SEQUENCE [LARGE SCALE GENOMIC DNA]</scope>
    <source>
        <strain evidence="4 5">DSM 5718</strain>
    </source>
</reference>
<comment type="caution">
    <text evidence="4">The sequence shown here is derived from an EMBL/GenBank/DDBJ whole genome shotgun (WGS) entry which is preliminary data.</text>
</comment>
<accession>A0A846MND6</accession>
<dbReference type="EMBL" id="JAASRN010000001">
    <property type="protein sequence ID" value="NIK73014.1"/>
    <property type="molecule type" value="Genomic_DNA"/>
</dbReference>
<evidence type="ECO:0000313" key="5">
    <source>
        <dbReference type="Proteomes" id="UP000537126"/>
    </source>
</evidence>
<dbReference type="RefSeq" id="WP_166918296.1">
    <property type="nucleotide sequence ID" value="NZ_JAASRN010000001.1"/>
</dbReference>
<evidence type="ECO:0000313" key="4">
    <source>
        <dbReference type="EMBL" id="NIK73014.1"/>
    </source>
</evidence>
<name>A0A846MND6_9BACT</name>
<feature type="domain" description="GAF" evidence="3">
    <location>
        <begin position="326"/>
        <end position="397"/>
    </location>
</feature>
<feature type="transmembrane region" description="Helical" evidence="2">
    <location>
        <begin position="108"/>
        <end position="128"/>
    </location>
</feature>
<proteinExistence type="predicted"/>
<gene>
    <name evidence="4" type="ORF">FHS56_000500</name>
</gene>
<feature type="coiled-coil region" evidence="1">
    <location>
        <begin position="189"/>
        <end position="234"/>
    </location>
</feature>
<keyword evidence="2" id="KW-0472">Membrane</keyword>
<dbReference type="Pfam" id="PF01590">
    <property type="entry name" value="GAF"/>
    <property type="match status" value="1"/>
</dbReference>
<evidence type="ECO:0000256" key="2">
    <source>
        <dbReference type="SAM" id="Phobius"/>
    </source>
</evidence>
<dbReference type="Proteomes" id="UP000537126">
    <property type="component" value="Unassembled WGS sequence"/>
</dbReference>
<dbReference type="InterPro" id="IPR003018">
    <property type="entry name" value="GAF"/>
</dbReference>
<evidence type="ECO:0000259" key="3">
    <source>
        <dbReference type="Pfam" id="PF01590"/>
    </source>
</evidence>
<dbReference type="SUPFAM" id="SSF47384">
    <property type="entry name" value="Homodimeric domain of signal transducing histidine kinase"/>
    <property type="match status" value="1"/>
</dbReference>
<protein>
    <recommendedName>
        <fullName evidence="3">GAF domain-containing protein</fullName>
    </recommendedName>
</protein>
<feature type="transmembrane region" description="Helical" evidence="2">
    <location>
        <begin position="21"/>
        <end position="40"/>
    </location>
</feature>
<dbReference type="GO" id="GO:0000155">
    <property type="term" value="F:phosphorelay sensor kinase activity"/>
    <property type="evidence" value="ECO:0007669"/>
    <property type="project" value="InterPro"/>
</dbReference>
<keyword evidence="2" id="KW-0812">Transmembrane</keyword>
<dbReference type="InterPro" id="IPR029016">
    <property type="entry name" value="GAF-like_dom_sf"/>
</dbReference>